<evidence type="ECO:0000259" key="2">
    <source>
        <dbReference type="PROSITE" id="PS50842"/>
    </source>
</evidence>
<dbReference type="PROSITE" id="PS50842">
    <property type="entry name" value="EXPANSIN_EG45"/>
    <property type="match status" value="1"/>
</dbReference>
<dbReference type="InterPro" id="IPR002963">
    <property type="entry name" value="Expansin"/>
</dbReference>
<protein>
    <recommendedName>
        <fullName evidence="1">Expansin</fullName>
    </recommendedName>
</protein>
<keyword evidence="1" id="KW-0964">Secreted</keyword>
<dbReference type="Gene3D" id="2.40.40.10">
    <property type="entry name" value="RlpA-like domain"/>
    <property type="match status" value="1"/>
</dbReference>
<keyword evidence="4" id="KW-1185">Reference proteome</keyword>
<comment type="caution">
    <text evidence="3">The sequence shown here is derived from an EMBL/GenBank/DDBJ whole genome shotgun (WGS) entry which is preliminary data.</text>
</comment>
<dbReference type="GO" id="GO:0009664">
    <property type="term" value="P:plant-type cell wall organization"/>
    <property type="evidence" value="ECO:0007669"/>
    <property type="project" value="InterPro"/>
</dbReference>
<evidence type="ECO:0000313" key="3">
    <source>
        <dbReference type="EMBL" id="KAG6479568.1"/>
    </source>
</evidence>
<feature type="domain" description="Expansin-like EG45" evidence="2">
    <location>
        <begin position="95"/>
        <end position="148"/>
    </location>
</feature>
<comment type="similarity">
    <text evidence="1">Belongs to the expansin family. Expansin A subfamily.</text>
</comment>
<organism evidence="3 4">
    <name type="scientific">Zingiber officinale</name>
    <name type="common">Ginger</name>
    <name type="synonym">Amomum zingiber</name>
    <dbReference type="NCBI Taxonomy" id="94328"/>
    <lineage>
        <taxon>Eukaryota</taxon>
        <taxon>Viridiplantae</taxon>
        <taxon>Streptophyta</taxon>
        <taxon>Embryophyta</taxon>
        <taxon>Tracheophyta</taxon>
        <taxon>Spermatophyta</taxon>
        <taxon>Magnoliopsida</taxon>
        <taxon>Liliopsida</taxon>
        <taxon>Zingiberales</taxon>
        <taxon>Zingiberaceae</taxon>
        <taxon>Zingiber</taxon>
    </lineage>
</organism>
<dbReference type="SUPFAM" id="SSF50685">
    <property type="entry name" value="Barwin-like endoglucanases"/>
    <property type="match status" value="1"/>
</dbReference>
<sequence>MVVASHVVSTFGEVHGWRSEGLCEQQACACSHEIMSIEHEMAHALEAYRQTPSVRGPSPIQWHCHSVTPASSCSVRFVSSSLQPQVTASKTGRVRGACGYGNLYARGYGTNTAALSTVLFNDGLSCGTCYELRCNDDPRWCLPGSMSS</sequence>
<dbReference type="GO" id="GO:0005576">
    <property type="term" value="C:extracellular region"/>
    <property type="evidence" value="ECO:0007669"/>
    <property type="project" value="InterPro"/>
</dbReference>
<keyword evidence="1" id="KW-0134">Cell wall</keyword>
<name>A0A8J5F1M9_ZINOF</name>
<accession>A0A8J5F1M9</accession>
<comment type="function">
    <text evidence="1">Causes loosening and extension of plant cell walls by disrupting non-covalent bonding between cellulose microfibrils and matrix glucans. No enzymatic activity has been found.</text>
</comment>
<comment type="subcellular location">
    <subcellularLocation>
        <location evidence="1">Secreted</location>
        <location evidence="1">Cell wall</location>
    </subcellularLocation>
    <subcellularLocation>
        <location evidence="1">Membrane</location>
        <topology evidence="1">Peripheral membrane protein</topology>
    </subcellularLocation>
</comment>
<dbReference type="AlphaFoldDB" id="A0A8J5F1M9"/>
<dbReference type="InterPro" id="IPR007112">
    <property type="entry name" value="Expansin/allergen_DPBB_dom"/>
</dbReference>
<dbReference type="PANTHER" id="PTHR31867">
    <property type="entry name" value="EXPANSIN-A15"/>
    <property type="match status" value="1"/>
</dbReference>
<dbReference type="InterPro" id="IPR007118">
    <property type="entry name" value="Expan_Lol_pI"/>
</dbReference>
<dbReference type="InterPro" id="IPR036908">
    <property type="entry name" value="RlpA-like_sf"/>
</dbReference>
<evidence type="ECO:0000256" key="1">
    <source>
        <dbReference type="RuleBase" id="RU365023"/>
    </source>
</evidence>
<dbReference type="PRINTS" id="PR01226">
    <property type="entry name" value="EXPANSIN"/>
</dbReference>
<gene>
    <name evidence="3" type="ORF">ZIOFF_063035</name>
</gene>
<evidence type="ECO:0000313" key="4">
    <source>
        <dbReference type="Proteomes" id="UP000734854"/>
    </source>
</evidence>
<keyword evidence="1" id="KW-0961">Cell wall biogenesis/degradation</keyword>
<proteinExistence type="inferred from homology"/>
<dbReference type="GO" id="GO:0016020">
    <property type="term" value="C:membrane"/>
    <property type="evidence" value="ECO:0007669"/>
    <property type="project" value="UniProtKB-SubCell"/>
</dbReference>
<dbReference type="EMBL" id="JACMSC010000017">
    <property type="protein sequence ID" value="KAG6479568.1"/>
    <property type="molecule type" value="Genomic_DNA"/>
</dbReference>
<reference evidence="3 4" key="1">
    <citation type="submission" date="2020-08" db="EMBL/GenBank/DDBJ databases">
        <title>Plant Genome Project.</title>
        <authorList>
            <person name="Zhang R.-G."/>
        </authorList>
    </citation>
    <scope>NUCLEOTIDE SEQUENCE [LARGE SCALE GENOMIC DNA]</scope>
    <source>
        <tissue evidence="3">Rhizome</tissue>
    </source>
</reference>
<dbReference type="PRINTS" id="PR01225">
    <property type="entry name" value="EXPANSNFAMLY"/>
</dbReference>
<dbReference type="Proteomes" id="UP000734854">
    <property type="component" value="Unassembled WGS sequence"/>
</dbReference>